<sequence length="142" mass="15594">MTSHWLFFSIAVIDSVRCSEAAIAPKVRDNAHAGKTRVQCLAADAFIGRFLLHVLPPGFKRIRHYGLLAGAHKKEKLAQCRAALGVLPPQQPVIETTEAFMRRVAQVESMRCTCCANGQFQVIGVLAPARPFQQRYATGPPP</sequence>
<dbReference type="Proteomes" id="UP001595530">
    <property type="component" value="Unassembled WGS sequence"/>
</dbReference>
<evidence type="ECO:0000259" key="1">
    <source>
        <dbReference type="Pfam" id="PF04986"/>
    </source>
</evidence>
<accession>A0ABV7F5G5</accession>
<dbReference type="PANTHER" id="PTHR37023">
    <property type="entry name" value="TRANSPOSASE"/>
    <property type="match status" value="1"/>
</dbReference>
<name>A0ABV7F5G5_9BURK</name>
<dbReference type="PANTHER" id="PTHR37023:SF1">
    <property type="entry name" value="ISSOD25 TRANSPOSASE TNPA_ISSOD25"/>
    <property type="match status" value="1"/>
</dbReference>
<dbReference type="EMBL" id="JBHRTP010000074">
    <property type="protein sequence ID" value="MFC3110348.1"/>
    <property type="molecule type" value="Genomic_DNA"/>
</dbReference>
<evidence type="ECO:0000313" key="3">
    <source>
        <dbReference type="Proteomes" id="UP001595530"/>
    </source>
</evidence>
<dbReference type="Pfam" id="PF04986">
    <property type="entry name" value="Y2_Tnp"/>
    <property type="match status" value="1"/>
</dbReference>
<keyword evidence="3" id="KW-1185">Reference proteome</keyword>
<gene>
    <name evidence="2" type="ORF">ACFOFO_20675</name>
</gene>
<dbReference type="InterPro" id="IPR007069">
    <property type="entry name" value="Transposase_32"/>
</dbReference>
<evidence type="ECO:0000313" key="2">
    <source>
        <dbReference type="EMBL" id="MFC3110348.1"/>
    </source>
</evidence>
<reference evidence="3" key="1">
    <citation type="journal article" date="2019" name="Int. J. Syst. Evol. Microbiol.">
        <title>The Global Catalogue of Microorganisms (GCM) 10K type strain sequencing project: providing services to taxonomists for standard genome sequencing and annotation.</title>
        <authorList>
            <consortium name="The Broad Institute Genomics Platform"/>
            <consortium name="The Broad Institute Genome Sequencing Center for Infectious Disease"/>
            <person name="Wu L."/>
            <person name="Ma J."/>
        </authorList>
    </citation>
    <scope>NUCLEOTIDE SEQUENCE [LARGE SCALE GENOMIC DNA]</scope>
    <source>
        <strain evidence="3">KCTC 42986</strain>
    </source>
</reference>
<feature type="domain" description="Transposase IS801/IS1294" evidence="1">
    <location>
        <begin position="18"/>
        <end position="74"/>
    </location>
</feature>
<proteinExistence type="predicted"/>
<comment type="caution">
    <text evidence="2">The sequence shown here is derived from an EMBL/GenBank/DDBJ whole genome shotgun (WGS) entry which is preliminary data.</text>
</comment>
<dbReference type="RefSeq" id="WP_390329741.1">
    <property type="nucleotide sequence ID" value="NZ_JBHRTP010000074.1"/>
</dbReference>
<protein>
    <submittedName>
        <fullName evidence="2">Transposase</fullName>
    </submittedName>
</protein>
<organism evidence="2 3">
    <name type="scientific">Undibacterium arcticum</name>
    <dbReference type="NCBI Taxonomy" id="1762892"/>
    <lineage>
        <taxon>Bacteria</taxon>
        <taxon>Pseudomonadati</taxon>
        <taxon>Pseudomonadota</taxon>
        <taxon>Betaproteobacteria</taxon>
        <taxon>Burkholderiales</taxon>
        <taxon>Oxalobacteraceae</taxon>
        <taxon>Undibacterium</taxon>
    </lineage>
</organism>